<dbReference type="SUPFAM" id="SSF52980">
    <property type="entry name" value="Restriction endonuclease-like"/>
    <property type="match status" value="1"/>
</dbReference>
<gene>
    <name evidence="2" type="ORF">UT78_C0005G0054</name>
</gene>
<protein>
    <recommendedName>
        <fullName evidence="1">DUF559 domain-containing protein</fullName>
    </recommendedName>
</protein>
<organism evidence="2 3">
    <name type="scientific">Candidatus Nomurabacteria bacterium GW2011_GWF2_40_12</name>
    <dbReference type="NCBI Taxonomy" id="1618776"/>
    <lineage>
        <taxon>Bacteria</taxon>
        <taxon>Candidatus Nomuraibacteriota</taxon>
    </lineage>
</organism>
<name>A0A0G0T8C5_9BACT</name>
<accession>A0A0G0T8C5</accession>
<evidence type="ECO:0000313" key="2">
    <source>
        <dbReference type="EMBL" id="KKR43330.1"/>
    </source>
</evidence>
<proteinExistence type="predicted"/>
<dbReference type="PANTHER" id="PTHR38590:SF1">
    <property type="entry name" value="BLL0828 PROTEIN"/>
    <property type="match status" value="1"/>
</dbReference>
<dbReference type="InterPro" id="IPR011335">
    <property type="entry name" value="Restrct_endonuc-II-like"/>
</dbReference>
<dbReference type="EMBL" id="LBYC01000005">
    <property type="protein sequence ID" value="KKR43330.1"/>
    <property type="molecule type" value="Genomic_DNA"/>
</dbReference>
<dbReference type="AlphaFoldDB" id="A0A0G0T8C5"/>
<reference evidence="2 3" key="1">
    <citation type="journal article" date="2015" name="Nature">
        <title>rRNA introns, odd ribosomes, and small enigmatic genomes across a large radiation of phyla.</title>
        <authorList>
            <person name="Brown C.T."/>
            <person name="Hug L.A."/>
            <person name="Thomas B.C."/>
            <person name="Sharon I."/>
            <person name="Castelle C.J."/>
            <person name="Singh A."/>
            <person name="Wilkins M.J."/>
            <person name="Williams K.H."/>
            <person name="Banfield J.F."/>
        </authorList>
    </citation>
    <scope>NUCLEOTIDE SEQUENCE [LARGE SCALE GENOMIC DNA]</scope>
</reference>
<dbReference type="Pfam" id="PF04480">
    <property type="entry name" value="DUF559"/>
    <property type="match status" value="1"/>
</dbReference>
<dbReference type="InterPro" id="IPR047216">
    <property type="entry name" value="Endonuclease_DUF559_bact"/>
</dbReference>
<dbReference type="Gene3D" id="3.40.960.10">
    <property type="entry name" value="VSR Endonuclease"/>
    <property type="match status" value="1"/>
</dbReference>
<evidence type="ECO:0000313" key="3">
    <source>
        <dbReference type="Proteomes" id="UP000034301"/>
    </source>
</evidence>
<evidence type="ECO:0000259" key="1">
    <source>
        <dbReference type="Pfam" id="PF04480"/>
    </source>
</evidence>
<dbReference type="PANTHER" id="PTHR38590">
    <property type="entry name" value="BLL0828 PROTEIN"/>
    <property type="match status" value="1"/>
</dbReference>
<comment type="caution">
    <text evidence="2">The sequence shown here is derived from an EMBL/GenBank/DDBJ whole genome shotgun (WGS) entry which is preliminary data.</text>
</comment>
<dbReference type="CDD" id="cd01038">
    <property type="entry name" value="Endonuclease_DUF559"/>
    <property type="match status" value="1"/>
</dbReference>
<dbReference type="Proteomes" id="UP000034301">
    <property type="component" value="Unassembled WGS sequence"/>
</dbReference>
<feature type="domain" description="DUF559" evidence="1">
    <location>
        <begin position="16"/>
        <end position="114"/>
    </location>
</feature>
<sequence>MTVFYNKTKNLTKRVLLRRSQTKEEEILWGKLRNNQLGLKIKRQYSVGPYVLDFYCPLKKLAIEIDGSQHIENKEYDIERSDYLSVFGIKVIRFWNNEVNVNIDSVLKKIINELNSPSP</sequence>
<dbReference type="InterPro" id="IPR007569">
    <property type="entry name" value="DUF559"/>
</dbReference>